<feature type="chain" id="PRO_5046851899" description="CUB domain-containing protein" evidence="2">
    <location>
        <begin position="27"/>
        <end position="234"/>
    </location>
</feature>
<keyword evidence="4" id="KW-1185">Reference proteome</keyword>
<feature type="region of interest" description="Disordered" evidence="1">
    <location>
        <begin position="155"/>
        <end position="190"/>
    </location>
</feature>
<comment type="caution">
    <text evidence="3">The sequence shown here is derived from an EMBL/GenBank/DDBJ whole genome shotgun (WGS) entry which is preliminary data.</text>
</comment>
<sequence length="234" mass="26011">MKSPFLFVMVLVVCLPSLSLIQFCGGQYFDGNDLHLDTFEASTRKTICDCSFKIKNSTIITLSTKTNPVQTSTECDITSTRIEFKIAENTSINGIICDYAAKSLDIRSGQTLQITFYNELVNLEKYCLNLDTTAESQTFEGMCYSDGFTTTELSTHSSKENKVTVDEKEQEAYTSGTRKDQNKDSTTTSYTSTGYLSTSNAITTMNDLETSSIYGEWVIYESDVTICGKQSILS</sequence>
<dbReference type="Proteomes" id="UP001217089">
    <property type="component" value="Unassembled WGS sequence"/>
</dbReference>
<gene>
    <name evidence="3" type="ORF">KUTeg_007469</name>
</gene>
<keyword evidence="2" id="KW-0732">Signal</keyword>
<name>A0ABQ9FDD7_TEGGR</name>
<accession>A0ABQ9FDD7</accession>
<reference evidence="3 4" key="1">
    <citation type="submission" date="2022-12" db="EMBL/GenBank/DDBJ databases">
        <title>Chromosome-level genome of Tegillarca granosa.</title>
        <authorList>
            <person name="Kim J."/>
        </authorList>
    </citation>
    <scope>NUCLEOTIDE SEQUENCE [LARGE SCALE GENOMIC DNA]</scope>
    <source>
        <strain evidence="3">Teg-2019</strain>
        <tissue evidence="3">Adductor muscle</tissue>
    </source>
</reference>
<feature type="signal peptide" evidence="2">
    <location>
        <begin position="1"/>
        <end position="26"/>
    </location>
</feature>
<dbReference type="EMBL" id="JARBDR010000337">
    <property type="protein sequence ID" value="KAJ8315319.1"/>
    <property type="molecule type" value="Genomic_DNA"/>
</dbReference>
<evidence type="ECO:0000256" key="2">
    <source>
        <dbReference type="SAM" id="SignalP"/>
    </source>
</evidence>
<evidence type="ECO:0000313" key="3">
    <source>
        <dbReference type="EMBL" id="KAJ8315319.1"/>
    </source>
</evidence>
<evidence type="ECO:0008006" key="5">
    <source>
        <dbReference type="Google" id="ProtNLM"/>
    </source>
</evidence>
<evidence type="ECO:0000256" key="1">
    <source>
        <dbReference type="SAM" id="MobiDB-lite"/>
    </source>
</evidence>
<protein>
    <recommendedName>
        <fullName evidence="5">CUB domain-containing protein</fullName>
    </recommendedName>
</protein>
<evidence type="ECO:0000313" key="4">
    <source>
        <dbReference type="Proteomes" id="UP001217089"/>
    </source>
</evidence>
<organism evidence="3 4">
    <name type="scientific">Tegillarca granosa</name>
    <name type="common">Malaysian cockle</name>
    <name type="synonym">Anadara granosa</name>
    <dbReference type="NCBI Taxonomy" id="220873"/>
    <lineage>
        <taxon>Eukaryota</taxon>
        <taxon>Metazoa</taxon>
        <taxon>Spiralia</taxon>
        <taxon>Lophotrochozoa</taxon>
        <taxon>Mollusca</taxon>
        <taxon>Bivalvia</taxon>
        <taxon>Autobranchia</taxon>
        <taxon>Pteriomorphia</taxon>
        <taxon>Arcoida</taxon>
        <taxon>Arcoidea</taxon>
        <taxon>Arcidae</taxon>
        <taxon>Tegillarca</taxon>
    </lineage>
</organism>
<feature type="compositionally biased region" description="Basic and acidic residues" evidence="1">
    <location>
        <begin position="157"/>
        <end position="183"/>
    </location>
</feature>
<proteinExistence type="predicted"/>